<gene>
    <name evidence="1" type="ORF">B0T20DRAFT_340980</name>
</gene>
<protein>
    <submittedName>
        <fullName evidence="1">Uncharacterized protein</fullName>
    </submittedName>
</protein>
<reference evidence="1" key="2">
    <citation type="submission" date="2023-07" db="EMBL/GenBank/DDBJ databases">
        <authorList>
            <consortium name="Lawrence Berkeley National Laboratory"/>
            <person name="Haridas S."/>
            <person name="Hensen N."/>
            <person name="Bonometti L."/>
            <person name="Westerberg I."/>
            <person name="Brannstrom I.O."/>
            <person name="Guillou S."/>
            <person name="Cros-Aarteil S."/>
            <person name="Calhoun S."/>
            <person name="Kuo A."/>
            <person name="Mondo S."/>
            <person name="Pangilinan J."/>
            <person name="Riley R."/>
            <person name="LaButti K."/>
            <person name="Andreopoulos B."/>
            <person name="Lipzen A."/>
            <person name="Chen C."/>
            <person name="Yanf M."/>
            <person name="Daum C."/>
            <person name="Ng V."/>
            <person name="Clum A."/>
            <person name="Steindorff A."/>
            <person name="Ohm R."/>
            <person name="Martin F."/>
            <person name="Silar P."/>
            <person name="Natvig D."/>
            <person name="Lalanne C."/>
            <person name="Gautier V."/>
            <person name="Ament-velasquez S.L."/>
            <person name="Kruys A."/>
            <person name="Hutchinson M.I."/>
            <person name="Powell A.J."/>
            <person name="Barry K."/>
            <person name="Miller A.N."/>
            <person name="Grigoriev I.V."/>
            <person name="Debuchy R."/>
            <person name="Gladieux P."/>
            <person name="Thoren M.H."/>
            <person name="Johannesson H."/>
        </authorList>
    </citation>
    <scope>NUCLEOTIDE SEQUENCE</scope>
    <source>
        <strain evidence="1">FGSC 1904</strain>
    </source>
</reference>
<feature type="non-terminal residue" evidence="1">
    <location>
        <position position="68"/>
    </location>
</feature>
<dbReference type="EMBL" id="JAUTDP010000014">
    <property type="protein sequence ID" value="KAK3389039.1"/>
    <property type="molecule type" value="Genomic_DNA"/>
</dbReference>
<dbReference type="Proteomes" id="UP001281003">
    <property type="component" value="Unassembled WGS sequence"/>
</dbReference>
<reference evidence="1" key="1">
    <citation type="journal article" date="2023" name="Mol. Phylogenet. Evol.">
        <title>Genome-scale phylogeny and comparative genomics of the fungal order Sordariales.</title>
        <authorList>
            <person name="Hensen N."/>
            <person name="Bonometti L."/>
            <person name="Westerberg I."/>
            <person name="Brannstrom I.O."/>
            <person name="Guillou S."/>
            <person name="Cros-Aarteil S."/>
            <person name="Calhoun S."/>
            <person name="Haridas S."/>
            <person name="Kuo A."/>
            <person name="Mondo S."/>
            <person name="Pangilinan J."/>
            <person name="Riley R."/>
            <person name="LaButti K."/>
            <person name="Andreopoulos B."/>
            <person name="Lipzen A."/>
            <person name="Chen C."/>
            <person name="Yan M."/>
            <person name="Daum C."/>
            <person name="Ng V."/>
            <person name="Clum A."/>
            <person name="Steindorff A."/>
            <person name="Ohm R.A."/>
            <person name="Martin F."/>
            <person name="Silar P."/>
            <person name="Natvig D.O."/>
            <person name="Lalanne C."/>
            <person name="Gautier V."/>
            <person name="Ament-Velasquez S.L."/>
            <person name="Kruys A."/>
            <person name="Hutchinson M.I."/>
            <person name="Powell A.J."/>
            <person name="Barry K."/>
            <person name="Miller A.N."/>
            <person name="Grigoriev I.V."/>
            <person name="Debuchy R."/>
            <person name="Gladieux P."/>
            <person name="Hiltunen Thoren M."/>
            <person name="Johannesson H."/>
        </authorList>
    </citation>
    <scope>NUCLEOTIDE SEQUENCE</scope>
    <source>
        <strain evidence="1">FGSC 1904</strain>
    </source>
</reference>
<dbReference type="AlphaFoldDB" id="A0AAE0NWS9"/>
<accession>A0AAE0NWS9</accession>
<organism evidence="1 2">
    <name type="scientific">Sordaria brevicollis</name>
    <dbReference type="NCBI Taxonomy" id="83679"/>
    <lineage>
        <taxon>Eukaryota</taxon>
        <taxon>Fungi</taxon>
        <taxon>Dikarya</taxon>
        <taxon>Ascomycota</taxon>
        <taxon>Pezizomycotina</taxon>
        <taxon>Sordariomycetes</taxon>
        <taxon>Sordariomycetidae</taxon>
        <taxon>Sordariales</taxon>
        <taxon>Sordariaceae</taxon>
        <taxon>Sordaria</taxon>
    </lineage>
</organism>
<name>A0AAE0NWS9_SORBR</name>
<keyword evidence="2" id="KW-1185">Reference proteome</keyword>
<comment type="caution">
    <text evidence="1">The sequence shown here is derived from an EMBL/GenBank/DDBJ whole genome shotgun (WGS) entry which is preliminary data.</text>
</comment>
<sequence length="68" mass="7656">SPSKPLRLQVRRRREICCPDQSVSVNVVYGKCEIATVGELPDMVCMYVPQVHAMSRRSMPRLGLGKPE</sequence>
<feature type="non-terminal residue" evidence="1">
    <location>
        <position position="1"/>
    </location>
</feature>
<evidence type="ECO:0000313" key="2">
    <source>
        <dbReference type="Proteomes" id="UP001281003"/>
    </source>
</evidence>
<evidence type="ECO:0000313" key="1">
    <source>
        <dbReference type="EMBL" id="KAK3389039.1"/>
    </source>
</evidence>
<proteinExistence type="predicted"/>